<dbReference type="PANTHER" id="PTHR12226:SF2">
    <property type="entry name" value="MANNOSE-P-DOLICHOL UTILIZATION DEFECT 1 PROTEIN"/>
    <property type="match status" value="1"/>
</dbReference>
<evidence type="ECO:0000256" key="1">
    <source>
        <dbReference type="ARBA" id="ARBA00004141"/>
    </source>
</evidence>
<accession>A0A6G1I3Y9</accession>
<evidence type="ECO:0000256" key="7">
    <source>
        <dbReference type="ARBA" id="ARBA00038475"/>
    </source>
</evidence>
<dbReference type="OrthoDB" id="271506at2759"/>
<feature type="transmembrane region" description="Helical" evidence="10">
    <location>
        <begin position="223"/>
        <end position="246"/>
    </location>
</feature>
<sequence length="287" mass="29789">MDSLRSALQPVTANLPAPIRDIGVNLLGTQCYKNLILDIDPVAHPDCLKLAVSKALGIGIIGASSIVKVPQLLKLINSQSAAGVSFLSYLLETSAFLITLAYNARQGNPFSTYGESALIAAQNVAIASLVLHYSGKGAGAAAFVAGLGGAVYAMFSENIVDAKTLALLQAGAGVLGVASKLPQILTIWQQGGTGQLSAFAVFNYLAGSLSRIFTTLQEVNDPLILYGFIAGFTLNAVLAAQMVYYWNAPAAKQKAPAIKIQGAKGEPVAVSSGAQPKGRSPSTRRRA</sequence>
<evidence type="ECO:0000256" key="3">
    <source>
        <dbReference type="ARBA" id="ARBA00022692"/>
    </source>
</evidence>
<dbReference type="EMBL" id="ML996690">
    <property type="protein sequence ID" value="KAF2402767.1"/>
    <property type="molecule type" value="Genomic_DNA"/>
</dbReference>
<reference evidence="11" key="1">
    <citation type="journal article" date="2020" name="Stud. Mycol.">
        <title>101 Dothideomycetes genomes: a test case for predicting lifestyles and emergence of pathogens.</title>
        <authorList>
            <person name="Haridas S."/>
            <person name="Albert R."/>
            <person name="Binder M."/>
            <person name="Bloem J."/>
            <person name="Labutti K."/>
            <person name="Salamov A."/>
            <person name="Andreopoulos B."/>
            <person name="Baker S."/>
            <person name="Barry K."/>
            <person name="Bills G."/>
            <person name="Bluhm B."/>
            <person name="Cannon C."/>
            <person name="Castanera R."/>
            <person name="Culley D."/>
            <person name="Daum C."/>
            <person name="Ezra D."/>
            <person name="Gonzalez J."/>
            <person name="Henrissat B."/>
            <person name="Kuo A."/>
            <person name="Liang C."/>
            <person name="Lipzen A."/>
            <person name="Lutzoni F."/>
            <person name="Magnuson J."/>
            <person name="Mondo S."/>
            <person name="Nolan M."/>
            <person name="Ohm R."/>
            <person name="Pangilinan J."/>
            <person name="Park H.-J."/>
            <person name="Ramirez L."/>
            <person name="Alfaro M."/>
            <person name="Sun H."/>
            <person name="Tritt A."/>
            <person name="Yoshinaga Y."/>
            <person name="Zwiers L.-H."/>
            <person name="Turgeon B."/>
            <person name="Goodwin S."/>
            <person name="Spatafora J."/>
            <person name="Crous P."/>
            <person name="Grigoriev I."/>
        </authorList>
    </citation>
    <scope>NUCLEOTIDE SEQUENCE</scope>
    <source>
        <strain evidence="11">CBS 262.69</strain>
    </source>
</reference>
<feature type="transmembrane region" description="Helical" evidence="10">
    <location>
        <begin position="138"/>
        <end position="155"/>
    </location>
</feature>
<keyword evidence="6 8" id="KW-0472">Membrane</keyword>
<dbReference type="InterPro" id="IPR016817">
    <property type="entry name" value="MannP-dilichol_defect-1"/>
</dbReference>
<dbReference type="FunFam" id="1.20.1280.290:FF:000006">
    <property type="entry name" value="mannose-P-dolichol utilization defect 1 protein"/>
    <property type="match status" value="1"/>
</dbReference>
<comment type="subcellular location">
    <subcellularLocation>
        <location evidence="1 8">Membrane</location>
        <topology evidence="1 8">Multi-pass membrane protein</topology>
    </subcellularLocation>
</comment>
<dbReference type="GO" id="GO:0016020">
    <property type="term" value="C:membrane"/>
    <property type="evidence" value="ECO:0007669"/>
    <property type="project" value="UniProtKB-SubCell"/>
</dbReference>
<dbReference type="InterPro" id="IPR006603">
    <property type="entry name" value="PQ-loop_rpt"/>
</dbReference>
<dbReference type="PIRSF" id="PIRSF023381">
    <property type="entry name" value="MannP-dilichol_defect-1p"/>
    <property type="match status" value="1"/>
</dbReference>
<dbReference type="Proteomes" id="UP000799640">
    <property type="component" value="Unassembled WGS sequence"/>
</dbReference>
<gene>
    <name evidence="11" type="ORF">EJ06DRAFT_580023</name>
</gene>
<evidence type="ECO:0000313" key="12">
    <source>
        <dbReference type="Proteomes" id="UP000799640"/>
    </source>
</evidence>
<keyword evidence="5 8" id="KW-1133">Transmembrane helix</keyword>
<dbReference type="Pfam" id="PF04193">
    <property type="entry name" value="PQ-loop"/>
    <property type="match status" value="2"/>
</dbReference>
<keyword evidence="2" id="KW-0813">Transport</keyword>
<keyword evidence="3 8" id="KW-0812">Transmembrane</keyword>
<dbReference type="SMART" id="SM00679">
    <property type="entry name" value="CTNS"/>
    <property type="match status" value="2"/>
</dbReference>
<dbReference type="Gene3D" id="1.20.1280.290">
    <property type="match status" value="2"/>
</dbReference>
<protein>
    <recommendedName>
        <fullName evidence="8">Mannose-P-dolichol utilization defect 1 protein homolog</fullName>
    </recommendedName>
</protein>
<evidence type="ECO:0000256" key="8">
    <source>
        <dbReference type="PIRNR" id="PIRNR023381"/>
    </source>
</evidence>
<organism evidence="11 12">
    <name type="scientific">Trichodelitschia bisporula</name>
    <dbReference type="NCBI Taxonomy" id="703511"/>
    <lineage>
        <taxon>Eukaryota</taxon>
        <taxon>Fungi</taxon>
        <taxon>Dikarya</taxon>
        <taxon>Ascomycota</taxon>
        <taxon>Pezizomycotina</taxon>
        <taxon>Dothideomycetes</taxon>
        <taxon>Dothideomycetes incertae sedis</taxon>
        <taxon>Phaeotrichales</taxon>
        <taxon>Phaeotrichaceae</taxon>
        <taxon>Trichodelitschia</taxon>
    </lineage>
</organism>
<evidence type="ECO:0000256" key="5">
    <source>
        <dbReference type="ARBA" id="ARBA00022989"/>
    </source>
</evidence>
<evidence type="ECO:0000256" key="2">
    <source>
        <dbReference type="ARBA" id="ARBA00022448"/>
    </source>
</evidence>
<evidence type="ECO:0000256" key="4">
    <source>
        <dbReference type="ARBA" id="ARBA00022737"/>
    </source>
</evidence>
<name>A0A6G1I3Y9_9PEZI</name>
<keyword evidence="12" id="KW-1185">Reference proteome</keyword>
<dbReference type="PANTHER" id="PTHR12226">
    <property type="entry name" value="MANNOSE-P-DOLICHOL UTILIZATION DEFECT 1 LEC35 -RELATED"/>
    <property type="match status" value="1"/>
</dbReference>
<dbReference type="AlphaFoldDB" id="A0A6G1I3Y9"/>
<proteinExistence type="inferred from homology"/>
<keyword evidence="4" id="KW-0677">Repeat</keyword>
<feature type="region of interest" description="Disordered" evidence="9">
    <location>
        <begin position="263"/>
        <end position="287"/>
    </location>
</feature>
<evidence type="ECO:0000313" key="11">
    <source>
        <dbReference type="EMBL" id="KAF2402767.1"/>
    </source>
</evidence>
<feature type="transmembrane region" description="Helical" evidence="10">
    <location>
        <begin position="81"/>
        <end position="104"/>
    </location>
</feature>
<evidence type="ECO:0000256" key="10">
    <source>
        <dbReference type="SAM" id="Phobius"/>
    </source>
</evidence>
<evidence type="ECO:0000256" key="9">
    <source>
        <dbReference type="SAM" id="MobiDB-lite"/>
    </source>
</evidence>
<comment type="similarity">
    <text evidence="7 8">Belongs to the MPDU1 (TC 2.A.43.3) family.</text>
</comment>
<evidence type="ECO:0000256" key="6">
    <source>
        <dbReference type="ARBA" id="ARBA00023136"/>
    </source>
</evidence>